<dbReference type="PANTHER" id="PTHR15427:SF33">
    <property type="entry name" value="COLLAGEN IV NC1 DOMAIN-CONTAINING PROTEIN"/>
    <property type="match status" value="1"/>
</dbReference>
<evidence type="ECO:0000259" key="4">
    <source>
        <dbReference type="Pfam" id="PF18573"/>
    </source>
</evidence>
<gene>
    <name evidence="5" type="ORF">SAMN05216389_12639</name>
</gene>
<keyword evidence="2" id="KW-0964">Secreted</keyword>
<feature type="region of interest" description="Disordered" evidence="3">
    <location>
        <begin position="1"/>
        <end position="34"/>
    </location>
</feature>
<feature type="non-terminal residue" evidence="5">
    <location>
        <position position="1"/>
    </location>
</feature>
<evidence type="ECO:0000256" key="2">
    <source>
        <dbReference type="ARBA" id="ARBA00022525"/>
    </source>
</evidence>
<dbReference type="InterPro" id="IPR041415">
    <property type="entry name" value="BclA_C"/>
</dbReference>
<dbReference type="Proteomes" id="UP000198618">
    <property type="component" value="Unassembled WGS sequence"/>
</dbReference>
<feature type="domain" description="BclA C-terminal" evidence="4">
    <location>
        <begin position="36"/>
        <end position="163"/>
    </location>
</feature>
<accession>A0A1I0H0M1</accession>
<dbReference type="InterPro" id="IPR008983">
    <property type="entry name" value="Tumour_necrosis_fac-like_dom"/>
</dbReference>
<evidence type="ECO:0000256" key="1">
    <source>
        <dbReference type="ARBA" id="ARBA00004613"/>
    </source>
</evidence>
<feature type="compositionally biased region" description="Low complexity" evidence="3">
    <location>
        <begin position="1"/>
        <end position="28"/>
    </location>
</feature>
<keyword evidence="6" id="KW-1185">Reference proteome</keyword>
<dbReference type="Pfam" id="PF18573">
    <property type="entry name" value="BclA_C"/>
    <property type="match status" value="1"/>
</dbReference>
<protein>
    <recommendedName>
        <fullName evidence="4">BclA C-terminal domain-containing protein</fullName>
    </recommendedName>
</protein>
<evidence type="ECO:0000256" key="3">
    <source>
        <dbReference type="SAM" id="MobiDB-lite"/>
    </source>
</evidence>
<dbReference type="Gene3D" id="2.60.120.40">
    <property type="match status" value="1"/>
</dbReference>
<dbReference type="SUPFAM" id="SSF49842">
    <property type="entry name" value="TNF-like"/>
    <property type="match status" value="1"/>
</dbReference>
<dbReference type="AlphaFoldDB" id="A0A1I0H0M1"/>
<sequence length="166" mass="16245">GAPGPTGATGATGPTGAPGATGATGPTGDSVTETSAFAANTGGETIAVVLGGTEVPLPDAQTLDGITVDGTNTVFTVPEDGRYFISYSINLTASLAVGSRLVINDTPNEASEINPVLTLSNFDGEVIVPLAAGSTISLELFGLAGAAVLQDGAGATLSIIRIDNDL</sequence>
<dbReference type="STRING" id="930131.SAMN05216389_12639"/>
<dbReference type="EMBL" id="FOHE01000026">
    <property type="protein sequence ID" value="SET77028.1"/>
    <property type="molecule type" value="Genomic_DNA"/>
</dbReference>
<comment type="subcellular location">
    <subcellularLocation>
        <location evidence="1">Secreted</location>
    </subcellularLocation>
</comment>
<organism evidence="5 6">
    <name type="scientific">Oceanobacillus limi</name>
    <dbReference type="NCBI Taxonomy" id="930131"/>
    <lineage>
        <taxon>Bacteria</taxon>
        <taxon>Bacillati</taxon>
        <taxon>Bacillota</taxon>
        <taxon>Bacilli</taxon>
        <taxon>Bacillales</taxon>
        <taxon>Bacillaceae</taxon>
        <taxon>Oceanobacillus</taxon>
    </lineage>
</organism>
<dbReference type="InterPro" id="IPR050392">
    <property type="entry name" value="Collagen/C1q_domain"/>
</dbReference>
<evidence type="ECO:0000313" key="6">
    <source>
        <dbReference type="Proteomes" id="UP000198618"/>
    </source>
</evidence>
<dbReference type="RefSeq" id="WP_170840850.1">
    <property type="nucleotide sequence ID" value="NZ_FOHE01000026.1"/>
</dbReference>
<name>A0A1I0H0M1_9BACI</name>
<reference evidence="5 6" key="1">
    <citation type="submission" date="2016-10" db="EMBL/GenBank/DDBJ databases">
        <authorList>
            <person name="de Groot N.N."/>
        </authorList>
    </citation>
    <scope>NUCLEOTIDE SEQUENCE [LARGE SCALE GENOMIC DNA]</scope>
    <source>
        <strain evidence="5 6">IBRC-M 10780</strain>
    </source>
</reference>
<dbReference type="PANTHER" id="PTHR15427">
    <property type="entry name" value="EMILIN ELASTIN MICROFIBRIL INTERFACE-LOCATED PROTEIN ELASTIN MICROFIBRIL INTERFACER"/>
    <property type="match status" value="1"/>
</dbReference>
<proteinExistence type="predicted"/>
<evidence type="ECO:0000313" key="5">
    <source>
        <dbReference type="EMBL" id="SET77028.1"/>
    </source>
</evidence>